<evidence type="ECO:0000256" key="8">
    <source>
        <dbReference type="ARBA" id="ARBA00022777"/>
    </source>
</evidence>
<keyword evidence="7 14" id="KW-0547">Nucleotide-binding</keyword>
<evidence type="ECO:0000259" key="15">
    <source>
        <dbReference type="PROSITE" id="PS50011"/>
    </source>
</evidence>
<dbReference type="InterPro" id="IPR008266">
    <property type="entry name" value="Tyr_kinase_AS"/>
</dbReference>
<keyword evidence="17" id="KW-1185">Reference proteome</keyword>
<evidence type="ECO:0000256" key="14">
    <source>
        <dbReference type="PROSITE-ProRule" id="PRU10141"/>
    </source>
</evidence>
<dbReference type="EMBL" id="JBBWUH010000012">
    <property type="protein sequence ID" value="KAK8153689.1"/>
    <property type="molecule type" value="Genomic_DNA"/>
</dbReference>
<dbReference type="PROSITE" id="PS50011">
    <property type="entry name" value="PROTEIN_KINASE_DOM"/>
    <property type="match status" value="1"/>
</dbReference>
<name>A0ABR1XGI5_9PEZI</name>
<organism evidence="16 17">
    <name type="scientific">Phyllosticta citrichinensis</name>
    <dbReference type="NCBI Taxonomy" id="1130410"/>
    <lineage>
        <taxon>Eukaryota</taxon>
        <taxon>Fungi</taxon>
        <taxon>Dikarya</taxon>
        <taxon>Ascomycota</taxon>
        <taxon>Pezizomycotina</taxon>
        <taxon>Dothideomycetes</taxon>
        <taxon>Dothideomycetes incertae sedis</taxon>
        <taxon>Botryosphaeriales</taxon>
        <taxon>Phyllostictaceae</taxon>
        <taxon>Phyllosticta</taxon>
    </lineage>
</organism>
<accession>A0ABR1XGI5</accession>
<comment type="catalytic activity">
    <reaction evidence="12">
        <text>L-threonyl-[protein] + ATP = O-phospho-L-threonyl-[protein] + ADP + H(+)</text>
        <dbReference type="Rhea" id="RHEA:46608"/>
        <dbReference type="Rhea" id="RHEA-COMP:11060"/>
        <dbReference type="Rhea" id="RHEA-COMP:11605"/>
        <dbReference type="ChEBI" id="CHEBI:15378"/>
        <dbReference type="ChEBI" id="CHEBI:30013"/>
        <dbReference type="ChEBI" id="CHEBI:30616"/>
        <dbReference type="ChEBI" id="CHEBI:61977"/>
        <dbReference type="ChEBI" id="CHEBI:456216"/>
        <dbReference type="EC" id="2.7.11.1"/>
    </reaction>
</comment>
<dbReference type="PANTHER" id="PTHR44329">
    <property type="entry name" value="SERINE/THREONINE-PROTEIN KINASE TNNI3K-RELATED"/>
    <property type="match status" value="1"/>
</dbReference>
<comment type="function">
    <text evidence="1">Component of the EKC/KEOPS complex that is required for the formation of a threonylcarbamoyl group on adenosine at position 37 (t(6)A37) in tRNAs that read codons beginning with adenine. The complex is probably involved in the transfer of the threonylcarbamoyl moiety of threonylcarbamoyl-AMP (TC-AMP) to the N6 group of A37. BUD32 has ATPase activity in the context of the EKC/KEOPS complex and likely plays a supporting role to the catalytic subunit KAE1. The EKC/KEOPS complex also promotes both telomere uncapping and telomere elongation. The complex is required for efficient recruitment of transcriptional coactivators.</text>
</comment>
<evidence type="ECO:0000256" key="11">
    <source>
        <dbReference type="ARBA" id="ARBA00033194"/>
    </source>
</evidence>
<dbReference type="PANTHER" id="PTHR44329:SF288">
    <property type="entry name" value="MITOGEN-ACTIVATED PROTEIN KINASE KINASE KINASE 20"/>
    <property type="match status" value="1"/>
</dbReference>
<comment type="catalytic activity">
    <reaction evidence="13">
        <text>L-seryl-[protein] + ATP = O-phospho-L-seryl-[protein] + ADP + H(+)</text>
        <dbReference type="Rhea" id="RHEA:17989"/>
        <dbReference type="Rhea" id="RHEA-COMP:9863"/>
        <dbReference type="Rhea" id="RHEA-COMP:11604"/>
        <dbReference type="ChEBI" id="CHEBI:15378"/>
        <dbReference type="ChEBI" id="CHEBI:29999"/>
        <dbReference type="ChEBI" id="CHEBI:30616"/>
        <dbReference type="ChEBI" id="CHEBI:83421"/>
        <dbReference type="ChEBI" id="CHEBI:456216"/>
        <dbReference type="EC" id="2.7.11.1"/>
    </reaction>
</comment>
<feature type="domain" description="Protein kinase" evidence="15">
    <location>
        <begin position="3"/>
        <end position="275"/>
    </location>
</feature>
<evidence type="ECO:0000256" key="7">
    <source>
        <dbReference type="ARBA" id="ARBA00022741"/>
    </source>
</evidence>
<evidence type="ECO:0000256" key="5">
    <source>
        <dbReference type="ARBA" id="ARBA00019973"/>
    </source>
</evidence>
<keyword evidence="8 16" id="KW-0418">Kinase</keyword>
<protein>
    <recommendedName>
        <fullName evidence="5">EKC/KEOPS complex subunit BUD32</fullName>
        <ecNumber evidence="3">2.7.11.1</ecNumber>
    </recommendedName>
    <alternativeName>
        <fullName evidence="10 11">Atypical Serine/threonine protein kinase BUD32</fullName>
    </alternativeName>
    <alternativeName>
        <fullName evidence="4">EKC/KEOPS complex subunit bud32</fullName>
    </alternativeName>
</protein>
<dbReference type="Proteomes" id="UP001456524">
    <property type="component" value="Unassembled WGS sequence"/>
</dbReference>
<evidence type="ECO:0000313" key="16">
    <source>
        <dbReference type="EMBL" id="KAK8153689.1"/>
    </source>
</evidence>
<reference evidence="16 17" key="1">
    <citation type="journal article" date="2022" name="G3 (Bethesda)">
        <title>Enemy or ally: a genomic approach to elucidate the lifestyle of Phyllosticta citrichinaensis.</title>
        <authorList>
            <person name="Buijs V.A."/>
            <person name="Groenewald J.Z."/>
            <person name="Haridas S."/>
            <person name="LaButti K.M."/>
            <person name="Lipzen A."/>
            <person name="Martin F.M."/>
            <person name="Barry K."/>
            <person name="Grigoriev I.V."/>
            <person name="Crous P.W."/>
            <person name="Seidl M.F."/>
        </authorList>
    </citation>
    <scope>NUCLEOTIDE SEQUENCE [LARGE SCALE GENOMIC DNA]</scope>
    <source>
        <strain evidence="16 17">CBS 129764</strain>
    </source>
</reference>
<dbReference type="Pfam" id="PF00069">
    <property type="entry name" value="Pkinase"/>
    <property type="match status" value="1"/>
</dbReference>
<dbReference type="InterPro" id="IPR017441">
    <property type="entry name" value="Protein_kinase_ATP_BS"/>
</dbReference>
<dbReference type="EC" id="2.7.11.1" evidence="3"/>
<evidence type="ECO:0000256" key="3">
    <source>
        <dbReference type="ARBA" id="ARBA00012513"/>
    </source>
</evidence>
<evidence type="ECO:0000256" key="9">
    <source>
        <dbReference type="ARBA" id="ARBA00022840"/>
    </source>
</evidence>
<comment type="caution">
    <text evidence="16">The sequence shown here is derived from an EMBL/GenBank/DDBJ whole genome shotgun (WGS) entry which is preliminary data.</text>
</comment>
<dbReference type="InterPro" id="IPR051681">
    <property type="entry name" value="Ser/Thr_Kinases-Pseudokinases"/>
</dbReference>
<evidence type="ECO:0000256" key="2">
    <source>
        <dbReference type="ARBA" id="ARBA00011534"/>
    </source>
</evidence>
<sequence length="275" mass="31789">MDKLDSIILGAGGSGFVTIFDEATVIKGYITYFEGKLRIAKEGYDTDEDAKRRNAREREVYERLSADPDLKILKYYGAIELEPGHFGIRLEWAKNRDLRSFIRNNKEECHPIQQRLDWVVDLSETLGKIHSMGVFHCDFSCRNVMVTEHLCVKIADFDGSKLDDKSPFNSEEYWYGIPTRGRVWDDIPLIKRELFALGCGIYEIMAWKKPFGEKTDDEAREAYERGELPAISDVPCADVIRKCWNEEFESAEDVAVALRAYRQEQQDKFRGTVFL</sequence>
<dbReference type="PROSITE" id="PS00107">
    <property type="entry name" value="PROTEIN_KINASE_ATP"/>
    <property type="match status" value="1"/>
</dbReference>
<evidence type="ECO:0000256" key="4">
    <source>
        <dbReference type="ARBA" id="ARBA00013948"/>
    </source>
</evidence>
<dbReference type="GO" id="GO:0016301">
    <property type="term" value="F:kinase activity"/>
    <property type="evidence" value="ECO:0007669"/>
    <property type="project" value="UniProtKB-KW"/>
</dbReference>
<dbReference type="InterPro" id="IPR011009">
    <property type="entry name" value="Kinase-like_dom_sf"/>
</dbReference>
<evidence type="ECO:0000256" key="13">
    <source>
        <dbReference type="ARBA" id="ARBA00048679"/>
    </source>
</evidence>
<feature type="binding site" evidence="14">
    <location>
        <position position="41"/>
    </location>
    <ligand>
        <name>ATP</name>
        <dbReference type="ChEBI" id="CHEBI:30616"/>
    </ligand>
</feature>
<dbReference type="InterPro" id="IPR000719">
    <property type="entry name" value="Prot_kinase_dom"/>
</dbReference>
<keyword evidence="9 14" id="KW-0067">ATP-binding</keyword>
<gene>
    <name evidence="16" type="ORF">IWX90DRAFT_76141</name>
</gene>
<evidence type="ECO:0000256" key="10">
    <source>
        <dbReference type="ARBA" id="ARBA00030980"/>
    </source>
</evidence>
<evidence type="ECO:0000256" key="6">
    <source>
        <dbReference type="ARBA" id="ARBA00022679"/>
    </source>
</evidence>
<evidence type="ECO:0000256" key="12">
    <source>
        <dbReference type="ARBA" id="ARBA00047899"/>
    </source>
</evidence>
<evidence type="ECO:0000256" key="1">
    <source>
        <dbReference type="ARBA" id="ARBA00003747"/>
    </source>
</evidence>
<dbReference type="PROSITE" id="PS00109">
    <property type="entry name" value="PROTEIN_KINASE_TYR"/>
    <property type="match status" value="1"/>
</dbReference>
<proteinExistence type="predicted"/>
<dbReference type="SUPFAM" id="SSF56112">
    <property type="entry name" value="Protein kinase-like (PK-like)"/>
    <property type="match status" value="1"/>
</dbReference>
<comment type="subunit">
    <text evidence="2">Component of the EKC/KEOPS complex composed of at least BUD32, CGI121, GON7, KAE1 and PCC1; the whole complex dimerizes.</text>
</comment>
<evidence type="ECO:0000313" key="17">
    <source>
        <dbReference type="Proteomes" id="UP001456524"/>
    </source>
</evidence>
<dbReference type="Gene3D" id="1.10.510.10">
    <property type="entry name" value="Transferase(Phosphotransferase) domain 1"/>
    <property type="match status" value="1"/>
</dbReference>
<keyword evidence="6" id="KW-0808">Transferase</keyword>